<dbReference type="EMBL" id="CP037920">
    <property type="protein sequence ID" value="QDT98553.1"/>
    <property type="molecule type" value="Genomic_DNA"/>
</dbReference>
<evidence type="ECO:0000313" key="4">
    <source>
        <dbReference type="EMBL" id="QDT98553.1"/>
    </source>
</evidence>
<dbReference type="Gene3D" id="3.40.50.11780">
    <property type="match status" value="2"/>
</dbReference>
<protein>
    <submittedName>
        <fullName evidence="4">Phage tail sheath protein</fullName>
    </submittedName>
</protein>
<evidence type="ECO:0000259" key="3">
    <source>
        <dbReference type="Pfam" id="PF17482"/>
    </source>
</evidence>
<dbReference type="InterPro" id="IPR035089">
    <property type="entry name" value="Phage_sheath_subtilisin"/>
</dbReference>
<sequence length="527" mass="58697">MPEYLHPGVYIEEVERGPRPVEGVPTSTAAILGETERGSITPRLVTSYKEYQRWFGRVFGADKYVPYATNGFFENGGKRAYICRIVGQAATTAEENFGDFNVRAAGPGEWGNRVTIKISDGSTKDSNNESIGFRLRVAYWDGSEPAPAIDPFDSEQLATTDRKITHIEDFDDLVTDETSPDFYGKRFPLIDDDISDKNQGPESSALAMLVRLSGVSAIARPENGVKNLTNGADDATPVANDDFKGLPAGERRIDQGLSALELDPYRDVALVYAPQVDPDTSKAIISHCEKMKFRFAVVDAPKGQNSASDLNPRNSVTDTTYAAFYYPWLVTSDPQTGVRKLTPPGGHVLGVYARSDTERGVFKAPANEIVRGALSVEFDINDELQDVLNPKGVNVIRSLPGRGIRVWGARTLSSNALWKYVSVRRLFIFLERSIYENTQWVVFEPNDQTLWSRVTDTIRLFLRTQWRLGALYGATEEEAFFITCDETTMSQDDILNGRLICEIGIAPVRPAEFVIFRIFQHTNESQQ</sequence>
<dbReference type="InterPro" id="IPR052042">
    <property type="entry name" value="Tail_sheath_structural"/>
</dbReference>
<organism evidence="4 5">
    <name type="scientific">Gimesia aquarii</name>
    <dbReference type="NCBI Taxonomy" id="2527964"/>
    <lineage>
        <taxon>Bacteria</taxon>
        <taxon>Pseudomonadati</taxon>
        <taxon>Planctomycetota</taxon>
        <taxon>Planctomycetia</taxon>
        <taxon>Planctomycetales</taxon>
        <taxon>Planctomycetaceae</taxon>
        <taxon>Gimesia</taxon>
    </lineage>
</organism>
<dbReference type="Pfam" id="PF17482">
    <property type="entry name" value="Phage_sheath_1C"/>
    <property type="match status" value="1"/>
</dbReference>
<evidence type="ECO:0000256" key="1">
    <source>
        <dbReference type="ARBA" id="ARBA00008005"/>
    </source>
</evidence>
<proteinExistence type="inferred from homology"/>
<evidence type="ECO:0000313" key="5">
    <source>
        <dbReference type="Proteomes" id="UP000318704"/>
    </source>
</evidence>
<feature type="domain" description="Tail sheath protein subtilisin-like" evidence="2">
    <location>
        <begin position="253"/>
        <end position="412"/>
    </location>
</feature>
<accession>A0A517VZW8</accession>
<dbReference type="Pfam" id="PF04984">
    <property type="entry name" value="Phage_sheath_1"/>
    <property type="match status" value="1"/>
</dbReference>
<feature type="domain" description="Tail sheath protein C-terminal" evidence="3">
    <location>
        <begin position="413"/>
        <end position="519"/>
    </location>
</feature>
<comment type="similarity">
    <text evidence="1">Belongs to the myoviridae tail sheath protein family.</text>
</comment>
<dbReference type="PANTHER" id="PTHR35861:SF1">
    <property type="entry name" value="PHAGE TAIL SHEATH PROTEIN"/>
    <property type="match status" value="1"/>
</dbReference>
<dbReference type="Proteomes" id="UP000318704">
    <property type="component" value="Chromosome"/>
</dbReference>
<gene>
    <name evidence="4" type="ORF">V144x_40600</name>
</gene>
<dbReference type="AlphaFoldDB" id="A0A517VZW8"/>
<name>A0A517VZW8_9PLAN</name>
<dbReference type="RefSeq" id="WP_144987307.1">
    <property type="nucleotide sequence ID" value="NZ_CP037920.1"/>
</dbReference>
<evidence type="ECO:0000259" key="2">
    <source>
        <dbReference type="Pfam" id="PF04984"/>
    </source>
</evidence>
<dbReference type="InterPro" id="IPR020287">
    <property type="entry name" value="Tail_sheath_C"/>
</dbReference>
<reference evidence="4 5" key="1">
    <citation type="submission" date="2019-03" db="EMBL/GenBank/DDBJ databases">
        <title>Deep-cultivation of Planctomycetes and their phenomic and genomic characterization uncovers novel biology.</title>
        <authorList>
            <person name="Wiegand S."/>
            <person name="Jogler M."/>
            <person name="Boedeker C."/>
            <person name="Pinto D."/>
            <person name="Vollmers J."/>
            <person name="Rivas-Marin E."/>
            <person name="Kohn T."/>
            <person name="Peeters S.H."/>
            <person name="Heuer A."/>
            <person name="Rast P."/>
            <person name="Oberbeckmann S."/>
            <person name="Bunk B."/>
            <person name="Jeske O."/>
            <person name="Meyerdierks A."/>
            <person name="Storesund J.E."/>
            <person name="Kallscheuer N."/>
            <person name="Luecker S."/>
            <person name="Lage O.M."/>
            <person name="Pohl T."/>
            <person name="Merkel B.J."/>
            <person name="Hornburger P."/>
            <person name="Mueller R.-W."/>
            <person name="Bruemmer F."/>
            <person name="Labrenz M."/>
            <person name="Spormann A.M."/>
            <person name="Op den Camp H."/>
            <person name="Overmann J."/>
            <person name="Amann R."/>
            <person name="Jetten M.S.M."/>
            <person name="Mascher T."/>
            <person name="Medema M.H."/>
            <person name="Devos D.P."/>
            <person name="Kaster A.-K."/>
            <person name="Ovreas L."/>
            <person name="Rohde M."/>
            <person name="Galperin M.Y."/>
            <person name="Jogler C."/>
        </authorList>
    </citation>
    <scope>NUCLEOTIDE SEQUENCE [LARGE SCALE GENOMIC DNA]</scope>
    <source>
        <strain evidence="4 5">V144</strain>
    </source>
</reference>
<dbReference type="KEGG" id="gaw:V144x_40600"/>
<dbReference type="PANTHER" id="PTHR35861">
    <property type="match status" value="1"/>
</dbReference>